<keyword evidence="1" id="KW-0472">Membrane</keyword>
<protein>
    <submittedName>
        <fullName evidence="2">Uncharacterized protein</fullName>
    </submittedName>
</protein>
<dbReference type="InParanoid" id="A0A5C3PAU4"/>
<evidence type="ECO:0000313" key="3">
    <source>
        <dbReference type="Proteomes" id="UP000308197"/>
    </source>
</evidence>
<feature type="transmembrane region" description="Helical" evidence="1">
    <location>
        <begin position="6"/>
        <end position="22"/>
    </location>
</feature>
<dbReference type="Proteomes" id="UP000308197">
    <property type="component" value="Unassembled WGS sequence"/>
</dbReference>
<name>A0A5C3PAU4_9APHY</name>
<dbReference type="AlphaFoldDB" id="A0A5C3PAU4"/>
<proteinExistence type="predicted"/>
<keyword evidence="1" id="KW-0812">Transmembrane</keyword>
<sequence length="110" mass="12180">MGHPGLTSLAAVGIVAGVALVTKRCQGPQKRPQYEQHGHKVAPESHACGNLVLASALLDRVDLELDCWATSSRQSIWRMLRHELKTGEHLLVVSYYYVVVVLWDGLSYRA</sequence>
<evidence type="ECO:0000313" key="2">
    <source>
        <dbReference type="EMBL" id="TFK85330.1"/>
    </source>
</evidence>
<organism evidence="2 3">
    <name type="scientific">Polyporus arcularius HHB13444</name>
    <dbReference type="NCBI Taxonomy" id="1314778"/>
    <lineage>
        <taxon>Eukaryota</taxon>
        <taxon>Fungi</taxon>
        <taxon>Dikarya</taxon>
        <taxon>Basidiomycota</taxon>
        <taxon>Agaricomycotina</taxon>
        <taxon>Agaricomycetes</taxon>
        <taxon>Polyporales</taxon>
        <taxon>Polyporaceae</taxon>
        <taxon>Polyporus</taxon>
    </lineage>
</organism>
<dbReference type="EMBL" id="ML211259">
    <property type="protein sequence ID" value="TFK85330.1"/>
    <property type="molecule type" value="Genomic_DNA"/>
</dbReference>
<accession>A0A5C3PAU4</accession>
<keyword evidence="3" id="KW-1185">Reference proteome</keyword>
<keyword evidence="1" id="KW-1133">Transmembrane helix</keyword>
<evidence type="ECO:0000256" key="1">
    <source>
        <dbReference type="SAM" id="Phobius"/>
    </source>
</evidence>
<gene>
    <name evidence="2" type="ORF">K466DRAFT_588188</name>
</gene>
<reference evidence="2 3" key="1">
    <citation type="journal article" date="2019" name="Nat. Ecol. Evol.">
        <title>Megaphylogeny resolves global patterns of mushroom evolution.</title>
        <authorList>
            <person name="Varga T."/>
            <person name="Krizsan K."/>
            <person name="Foldi C."/>
            <person name="Dima B."/>
            <person name="Sanchez-Garcia M."/>
            <person name="Sanchez-Ramirez S."/>
            <person name="Szollosi G.J."/>
            <person name="Szarkandi J.G."/>
            <person name="Papp V."/>
            <person name="Albert L."/>
            <person name="Andreopoulos W."/>
            <person name="Angelini C."/>
            <person name="Antonin V."/>
            <person name="Barry K.W."/>
            <person name="Bougher N.L."/>
            <person name="Buchanan P."/>
            <person name="Buyck B."/>
            <person name="Bense V."/>
            <person name="Catcheside P."/>
            <person name="Chovatia M."/>
            <person name="Cooper J."/>
            <person name="Damon W."/>
            <person name="Desjardin D."/>
            <person name="Finy P."/>
            <person name="Geml J."/>
            <person name="Haridas S."/>
            <person name="Hughes K."/>
            <person name="Justo A."/>
            <person name="Karasinski D."/>
            <person name="Kautmanova I."/>
            <person name="Kiss B."/>
            <person name="Kocsube S."/>
            <person name="Kotiranta H."/>
            <person name="LaButti K.M."/>
            <person name="Lechner B.E."/>
            <person name="Liimatainen K."/>
            <person name="Lipzen A."/>
            <person name="Lukacs Z."/>
            <person name="Mihaltcheva S."/>
            <person name="Morgado L.N."/>
            <person name="Niskanen T."/>
            <person name="Noordeloos M.E."/>
            <person name="Ohm R.A."/>
            <person name="Ortiz-Santana B."/>
            <person name="Ovrebo C."/>
            <person name="Racz N."/>
            <person name="Riley R."/>
            <person name="Savchenko A."/>
            <person name="Shiryaev A."/>
            <person name="Soop K."/>
            <person name="Spirin V."/>
            <person name="Szebenyi C."/>
            <person name="Tomsovsky M."/>
            <person name="Tulloss R.E."/>
            <person name="Uehling J."/>
            <person name="Grigoriev I.V."/>
            <person name="Vagvolgyi C."/>
            <person name="Papp T."/>
            <person name="Martin F.M."/>
            <person name="Miettinen O."/>
            <person name="Hibbett D.S."/>
            <person name="Nagy L.G."/>
        </authorList>
    </citation>
    <scope>NUCLEOTIDE SEQUENCE [LARGE SCALE GENOMIC DNA]</scope>
    <source>
        <strain evidence="2 3">HHB13444</strain>
    </source>
</reference>